<feature type="repeat" description="TPR" evidence="10">
    <location>
        <begin position="480"/>
        <end position="513"/>
    </location>
</feature>
<keyword evidence="7" id="KW-0496">Mitochondrion</keyword>
<dbReference type="SUPFAM" id="SSF48452">
    <property type="entry name" value="TPR-like"/>
    <property type="match status" value="2"/>
</dbReference>
<dbReference type="InterPro" id="IPR019734">
    <property type="entry name" value="TPR_rpt"/>
</dbReference>
<organism evidence="12 13">
    <name type="scientific">Cordylochernes scorpioides</name>
    <dbReference type="NCBI Taxonomy" id="51811"/>
    <lineage>
        <taxon>Eukaryota</taxon>
        <taxon>Metazoa</taxon>
        <taxon>Ecdysozoa</taxon>
        <taxon>Arthropoda</taxon>
        <taxon>Chelicerata</taxon>
        <taxon>Arachnida</taxon>
        <taxon>Pseudoscorpiones</taxon>
        <taxon>Cheliferoidea</taxon>
        <taxon>Chernetidae</taxon>
        <taxon>Cordylochernes</taxon>
    </lineage>
</organism>
<proteinExistence type="inferred from homology"/>
<dbReference type="PANTHER" id="PTHR46208:SF1">
    <property type="entry name" value="MITOCHONDRIAL IMPORT RECEPTOR SUBUNIT TOM70"/>
    <property type="match status" value="1"/>
</dbReference>
<feature type="repeat" description="TPR" evidence="10">
    <location>
        <begin position="243"/>
        <end position="276"/>
    </location>
</feature>
<gene>
    <name evidence="12" type="ORF">LAZ67_8003629</name>
</gene>
<feature type="region of interest" description="Disordered" evidence="11">
    <location>
        <begin position="558"/>
        <end position="587"/>
    </location>
</feature>
<keyword evidence="4" id="KW-1000">Mitochondrion outer membrane</keyword>
<evidence type="ECO:0000256" key="8">
    <source>
        <dbReference type="ARBA" id="ARBA00023136"/>
    </source>
</evidence>
<dbReference type="InterPro" id="IPR011990">
    <property type="entry name" value="TPR-like_helical_dom_sf"/>
</dbReference>
<evidence type="ECO:0000313" key="13">
    <source>
        <dbReference type="Proteomes" id="UP001235939"/>
    </source>
</evidence>
<evidence type="ECO:0000256" key="4">
    <source>
        <dbReference type="ARBA" id="ARBA00022787"/>
    </source>
</evidence>
<keyword evidence="13" id="KW-1185">Reference proteome</keyword>
<protein>
    <submittedName>
        <fullName evidence="12">TOMM70A</fullName>
    </submittedName>
</protein>
<dbReference type="Gene3D" id="1.25.40.10">
    <property type="entry name" value="Tetratricopeptide repeat domain"/>
    <property type="match status" value="2"/>
</dbReference>
<dbReference type="Proteomes" id="UP001235939">
    <property type="component" value="Chromosome 08"/>
</dbReference>
<keyword evidence="8" id="KW-0472">Membrane</keyword>
<keyword evidence="5 10" id="KW-0802">TPR repeat</keyword>
<comment type="similarity">
    <text evidence="9">Belongs to the Tom70 family.</text>
</comment>
<dbReference type="SMART" id="SM00028">
    <property type="entry name" value="TPR"/>
    <property type="match status" value="7"/>
</dbReference>
<keyword evidence="2" id="KW-0812">Transmembrane</keyword>
<reference evidence="12 13" key="1">
    <citation type="submission" date="2022-01" db="EMBL/GenBank/DDBJ databases">
        <title>A chromosomal length assembly of Cordylochernes scorpioides.</title>
        <authorList>
            <person name="Zeh D."/>
            <person name="Zeh J."/>
        </authorList>
    </citation>
    <scope>NUCLEOTIDE SEQUENCE [LARGE SCALE GENOMIC DNA]</scope>
    <source>
        <strain evidence="12">IN4F17</strain>
        <tissue evidence="12">Whole Body</tissue>
    </source>
</reference>
<feature type="repeat" description="TPR" evidence="10">
    <location>
        <begin position="32"/>
        <end position="65"/>
    </location>
</feature>
<keyword evidence="6" id="KW-1133">Transmembrane helix</keyword>
<accession>A0ABY6KVD8</accession>
<evidence type="ECO:0000256" key="10">
    <source>
        <dbReference type="PROSITE-ProRule" id="PRU00339"/>
    </source>
</evidence>
<sequence length="587" mass="67151">MEYKRCSSCIPGLGALTGFFHCGVGQDPFKAALEHKVAGNEHFKAGRYEQAIECYTTAIRVCPDAKISELATFFQNRAAAYENLKNYVEVIADCNRAVELNRSYVKALVRRARAYEAVNDLYSSLEDMTAVCILERFENLSSLQTKDRVLKKFSKERAKKLFKTQIPTLPSKHFVTNYFSSFKEDPIYNEAKRFKKEVLPELYKPQQTLRGYQKVLYLLVKKEYDQVVEAASEEIDENGSKKAEALLARGSMTLLYGKNEEALKDFTRLLKLDKLRVNIKVIVNALIKVGTIKMKHEMMSEALKNFEEAIQLDPYNADVYMHRGQVLPLHVVQAMIIMVYLLMDKINETLADMEKSEALNPDSPSALAQQYYVQFRCGLNYNDVSRQEQAMQGFEKLHKRFPNSPEPFFLYSQVSALLVTGKEKKDFEKSQEFYRQAMINDPDDANIIIHYGLLFIHWKQDIEQALQHLNVAIRVDPKCQFAYETLGIIEVQRGNLERGMELFDSAIKLARSENELAHLLSLREAARAQTKVSKEAGTHPGYLRRVRGVQLIPLPPANHGRCPSLEEGTEGGRYGETLWPTLSRGRH</sequence>
<evidence type="ECO:0000313" key="12">
    <source>
        <dbReference type="EMBL" id="UYV71540.1"/>
    </source>
</evidence>
<evidence type="ECO:0000256" key="5">
    <source>
        <dbReference type="ARBA" id="ARBA00022803"/>
    </source>
</evidence>
<dbReference type="PANTHER" id="PTHR46208">
    <property type="entry name" value="MITOCHONDRIAL IMPORT RECEPTOR SUBUNIT TOM70"/>
    <property type="match status" value="1"/>
</dbReference>
<evidence type="ECO:0000256" key="11">
    <source>
        <dbReference type="SAM" id="MobiDB-lite"/>
    </source>
</evidence>
<evidence type="ECO:0000256" key="3">
    <source>
        <dbReference type="ARBA" id="ARBA00022737"/>
    </source>
</evidence>
<dbReference type="EMBL" id="CP092870">
    <property type="protein sequence ID" value="UYV71540.1"/>
    <property type="molecule type" value="Genomic_DNA"/>
</dbReference>
<evidence type="ECO:0000256" key="2">
    <source>
        <dbReference type="ARBA" id="ARBA00022692"/>
    </source>
</evidence>
<evidence type="ECO:0000256" key="7">
    <source>
        <dbReference type="ARBA" id="ARBA00023128"/>
    </source>
</evidence>
<evidence type="ECO:0000256" key="9">
    <source>
        <dbReference type="ARBA" id="ARBA00038030"/>
    </source>
</evidence>
<comment type="subcellular location">
    <subcellularLocation>
        <location evidence="1">Mitochondrion outer membrane</location>
        <topology evidence="1">Single-pass membrane protein</topology>
    </subcellularLocation>
</comment>
<evidence type="ECO:0000256" key="6">
    <source>
        <dbReference type="ARBA" id="ARBA00022989"/>
    </source>
</evidence>
<dbReference type="PROSITE" id="PS50005">
    <property type="entry name" value="TPR"/>
    <property type="match status" value="4"/>
</dbReference>
<feature type="repeat" description="TPR" evidence="10">
    <location>
        <begin position="283"/>
        <end position="316"/>
    </location>
</feature>
<name>A0ABY6KVD8_9ARAC</name>
<keyword evidence="3" id="KW-0677">Repeat</keyword>
<dbReference type="Pfam" id="PF13414">
    <property type="entry name" value="TPR_11"/>
    <property type="match status" value="1"/>
</dbReference>
<evidence type="ECO:0000256" key="1">
    <source>
        <dbReference type="ARBA" id="ARBA00004572"/>
    </source>
</evidence>